<proteinExistence type="predicted"/>
<dbReference type="Proteomes" id="UP000046392">
    <property type="component" value="Unplaced"/>
</dbReference>
<organism evidence="1 2">
    <name type="scientific">Strongyloides papillosus</name>
    <name type="common">Intestinal threadworm</name>
    <dbReference type="NCBI Taxonomy" id="174720"/>
    <lineage>
        <taxon>Eukaryota</taxon>
        <taxon>Metazoa</taxon>
        <taxon>Ecdysozoa</taxon>
        <taxon>Nematoda</taxon>
        <taxon>Chromadorea</taxon>
        <taxon>Rhabditida</taxon>
        <taxon>Tylenchina</taxon>
        <taxon>Panagrolaimomorpha</taxon>
        <taxon>Strongyloidoidea</taxon>
        <taxon>Strongyloididae</taxon>
        <taxon>Strongyloides</taxon>
    </lineage>
</organism>
<keyword evidence="1" id="KW-1185">Reference proteome</keyword>
<evidence type="ECO:0000313" key="1">
    <source>
        <dbReference type="Proteomes" id="UP000046392"/>
    </source>
</evidence>
<protein>
    <submittedName>
        <fullName evidence="2">DUF223 domain-containing protein</fullName>
    </submittedName>
</protein>
<dbReference type="AlphaFoldDB" id="A0A0N5CIR4"/>
<dbReference type="WBParaSite" id="SPAL_0001771900.1">
    <property type="protein sequence ID" value="SPAL_0001771900.1"/>
    <property type="gene ID" value="SPAL_0001771900"/>
</dbReference>
<accession>A0A0N5CIR4</accession>
<evidence type="ECO:0000313" key="2">
    <source>
        <dbReference type="WBParaSite" id="SPAL_0001771900.1"/>
    </source>
</evidence>
<reference evidence="2" key="1">
    <citation type="submission" date="2017-02" db="UniProtKB">
        <authorList>
            <consortium name="WormBaseParasite"/>
        </authorList>
    </citation>
    <scope>IDENTIFICATION</scope>
</reference>
<sequence>MATLVQIYFTNSKSRELFIQKEVKVSPVKLVVIHLRKAVIKATKSINYFSCFKEIATLVQIYFTNSKSRELFIPKEVKVSLVKVYFKLKDDQPSLYEEGLIVAKLDIGTNLIETEAVRYYVGIDFCHFEFTSTLRMKRSISTIMEVEGDVEEEREDDIQERKQSEVVCQ</sequence>
<name>A0A0N5CIR4_STREA</name>